<evidence type="ECO:0000256" key="4">
    <source>
        <dbReference type="ARBA" id="ARBA00022912"/>
    </source>
</evidence>
<protein>
    <recommendedName>
        <fullName evidence="2">protein-tyrosine-phosphatase</fullName>
        <ecNumber evidence="2">3.1.3.48</ecNumber>
    </recommendedName>
</protein>
<keyword evidence="9" id="KW-1185">Reference proteome</keyword>
<keyword evidence="3" id="KW-0378">Hydrolase</keyword>
<sequence length="139" mass="15435">MRNILTVCLGNICRSPYAASVLQHRGSWAVDARSAGLSDKWTGQPAHEEMLELAAARGFDLAGHRATQVTPELLEWADVVLAMDYKVLDELRRQADPTVFGKITFYLDDQDVPDPYDGTTDDFARAADLIQQGAHRHLP</sequence>
<dbReference type="EMBL" id="CP034463">
    <property type="protein sequence ID" value="AZP14736.1"/>
    <property type="molecule type" value="Genomic_DNA"/>
</dbReference>
<feature type="active site" evidence="5">
    <location>
        <position position="14"/>
    </location>
</feature>
<feature type="active site" description="Nucleophile" evidence="5">
    <location>
        <position position="8"/>
    </location>
</feature>
<evidence type="ECO:0000259" key="6">
    <source>
        <dbReference type="SMART" id="SM00226"/>
    </source>
</evidence>
<dbReference type="PANTHER" id="PTHR11717:SF7">
    <property type="entry name" value="LOW MOLECULAR WEIGHT PHOSPHOTYROSINE PROTEIN PHOSPHATASE"/>
    <property type="match status" value="1"/>
</dbReference>
<gene>
    <name evidence="7" type="ORF">EJC51_00210</name>
    <name evidence="8" type="ORF">EJC51_47335</name>
</gene>
<proteinExistence type="inferred from homology"/>
<evidence type="ECO:0000313" key="9">
    <source>
        <dbReference type="Proteomes" id="UP000280197"/>
    </source>
</evidence>
<organism evidence="7 9">
    <name type="scientific">Streptomyces aquilus</name>
    <dbReference type="NCBI Taxonomy" id="2548456"/>
    <lineage>
        <taxon>Bacteria</taxon>
        <taxon>Bacillati</taxon>
        <taxon>Actinomycetota</taxon>
        <taxon>Actinomycetes</taxon>
        <taxon>Kitasatosporales</taxon>
        <taxon>Streptomycetaceae</taxon>
        <taxon>Streptomyces</taxon>
    </lineage>
</organism>
<comment type="similarity">
    <text evidence="1">Belongs to the low molecular weight phosphotyrosine protein phosphatase family.</text>
</comment>
<evidence type="ECO:0000313" key="8">
    <source>
        <dbReference type="EMBL" id="AZP22968.1"/>
    </source>
</evidence>
<dbReference type="RefSeq" id="WP_126269124.1">
    <property type="nucleotide sequence ID" value="NZ_CP034463.1"/>
</dbReference>
<dbReference type="Proteomes" id="UP000280197">
    <property type="component" value="Chromosome"/>
</dbReference>
<dbReference type="CDD" id="cd16343">
    <property type="entry name" value="LMWPTP"/>
    <property type="match status" value="1"/>
</dbReference>
<dbReference type="GO" id="GO:0004725">
    <property type="term" value="F:protein tyrosine phosphatase activity"/>
    <property type="evidence" value="ECO:0007669"/>
    <property type="project" value="UniProtKB-EC"/>
</dbReference>
<dbReference type="SUPFAM" id="SSF52788">
    <property type="entry name" value="Phosphotyrosine protein phosphatases I"/>
    <property type="match status" value="1"/>
</dbReference>
<reference evidence="7 9" key="1">
    <citation type="submission" date="2018-12" db="EMBL/GenBank/DDBJ databases">
        <authorList>
            <person name="Li K."/>
        </authorList>
    </citation>
    <scope>NUCLEOTIDE SEQUENCE [LARGE SCALE GENOMIC DNA]</scope>
    <source>
        <strain evidence="9">CR22</strain>
        <strain evidence="7">GGCR-6</strain>
    </source>
</reference>
<dbReference type="PANTHER" id="PTHR11717">
    <property type="entry name" value="LOW MOLECULAR WEIGHT PROTEIN TYROSINE PHOSPHATASE"/>
    <property type="match status" value="1"/>
</dbReference>
<dbReference type="InterPro" id="IPR017867">
    <property type="entry name" value="Tyr_phospatase_low_mol_wt"/>
</dbReference>
<dbReference type="InterPro" id="IPR023485">
    <property type="entry name" value="Ptyr_pPase"/>
</dbReference>
<dbReference type="EC" id="3.1.3.48" evidence="2"/>
<feature type="active site" description="Proton donor" evidence="5">
    <location>
        <position position="114"/>
    </location>
</feature>
<evidence type="ECO:0000256" key="1">
    <source>
        <dbReference type="ARBA" id="ARBA00011063"/>
    </source>
</evidence>
<evidence type="ECO:0000256" key="5">
    <source>
        <dbReference type="PIRSR" id="PIRSR617867-1"/>
    </source>
</evidence>
<dbReference type="EMBL" id="CP034463">
    <property type="protein sequence ID" value="AZP22968.1"/>
    <property type="molecule type" value="Genomic_DNA"/>
</dbReference>
<keyword evidence="4" id="KW-0904">Protein phosphatase</keyword>
<name>A0A3Q9BVF0_9ACTN</name>
<feature type="domain" description="Phosphotyrosine protein phosphatase I" evidence="6">
    <location>
        <begin position="2"/>
        <end position="137"/>
    </location>
</feature>
<dbReference type="InterPro" id="IPR050438">
    <property type="entry name" value="LMW_PTPase"/>
</dbReference>
<dbReference type="KEGG" id="saqu:EJC51_47335"/>
<dbReference type="InterPro" id="IPR036196">
    <property type="entry name" value="Ptyr_pPase_sf"/>
</dbReference>
<dbReference type="Pfam" id="PF01451">
    <property type="entry name" value="LMWPc"/>
    <property type="match status" value="1"/>
</dbReference>
<dbReference type="AlphaFoldDB" id="A0A3Q9BVF0"/>
<dbReference type="KEGG" id="saqu:EJC51_00210"/>
<evidence type="ECO:0000256" key="3">
    <source>
        <dbReference type="ARBA" id="ARBA00022801"/>
    </source>
</evidence>
<evidence type="ECO:0000256" key="2">
    <source>
        <dbReference type="ARBA" id="ARBA00013064"/>
    </source>
</evidence>
<dbReference type="Gene3D" id="3.40.50.2300">
    <property type="match status" value="1"/>
</dbReference>
<evidence type="ECO:0000313" key="7">
    <source>
        <dbReference type="EMBL" id="AZP14736.1"/>
    </source>
</evidence>
<dbReference type="SMART" id="SM00226">
    <property type="entry name" value="LMWPc"/>
    <property type="match status" value="1"/>
</dbReference>
<accession>A0A3Q9BVF0</accession>
<dbReference type="PRINTS" id="PR00719">
    <property type="entry name" value="LMWPTPASE"/>
</dbReference>